<dbReference type="Proteomes" id="UP001556367">
    <property type="component" value="Unassembled WGS sequence"/>
</dbReference>
<proteinExistence type="predicted"/>
<protein>
    <recommendedName>
        <fullName evidence="4">Fungal N-terminal domain-containing protein</fullName>
    </recommendedName>
</protein>
<name>A0ABR3JS51_9AGAR</name>
<gene>
    <name evidence="2" type="ORF">HGRIS_000528</name>
</gene>
<feature type="compositionally biased region" description="Polar residues" evidence="1">
    <location>
        <begin position="529"/>
        <end position="540"/>
    </location>
</feature>
<accession>A0ABR3JS51</accession>
<reference evidence="3" key="1">
    <citation type="submission" date="2024-06" db="EMBL/GenBank/DDBJ databases">
        <title>Multi-omics analyses provide insights into the biosynthesis of the anticancer antibiotic pleurotin in Hohenbuehelia grisea.</title>
        <authorList>
            <person name="Weaver J.A."/>
            <person name="Alberti F."/>
        </authorList>
    </citation>
    <scope>NUCLEOTIDE SEQUENCE [LARGE SCALE GENOMIC DNA]</scope>
    <source>
        <strain evidence="3">T-177</strain>
    </source>
</reference>
<comment type="caution">
    <text evidence="2">The sequence shown here is derived from an EMBL/GenBank/DDBJ whole genome shotgun (WGS) entry which is preliminary data.</text>
</comment>
<evidence type="ECO:0000313" key="3">
    <source>
        <dbReference type="Proteomes" id="UP001556367"/>
    </source>
</evidence>
<feature type="region of interest" description="Disordered" evidence="1">
    <location>
        <begin position="521"/>
        <end position="540"/>
    </location>
</feature>
<evidence type="ECO:0008006" key="4">
    <source>
        <dbReference type="Google" id="ProtNLM"/>
    </source>
</evidence>
<dbReference type="EMBL" id="JASNQZ010000004">
    <property type="protein sequence ID" value="KAL0958386.1"/>
    <property type="molecule type" value="Genomic_DNA"/>
</dbReference>
<evidence type="ECO:0000256" key="1">
    <source>
        <dbReference type="SAM" id="MobiDB-lite"/>
    </source>
</evidence>
<evidence type="ECO:0000313" key="2">
    <source>
        <dbReference type="EMBL" id="KAL0958386.1"/>
    </source>
</evidence>
<keyword evidence="3" id="KW-1185">Reference proteome</keyword>
<organism evidence="2 3">
    <name type="scientific">Hohenbuehelia grisea</name>
    <dbReference type="NCBI Taxonomy" id="104357"/>
    <lineage>
        <taxon>Eukaryota</taxon>
        <taxon>Fungi</taxon>
        <taxon>Dikarya</taxon>
        <taxon>Basidiomycota</taxon>
        <taxon>Agaricomycotina</taxon>
        <taxon>Agaricomycetes</taxon>
        <taxon>Agaricomycetidae</taxon>
        <taxon>Agaricales</taxon>
        <taxon>Pleurotineae</taxon>
        <taxon>Pleurotaceae</taxon>
        <taxon>Hohenbuehelia</taxon>
    </lineage>
</organism>
<sequence>MDPVSLTASALAFAGAMTKVAQSLGQVSVNRRKLAELNDDVLRGLHDIQRLVTRSSSGISPETQAEMGSDLDHLSTQLERVHTRCNEDLKRRSKGLISGVASNIKAWTRSKGVDADIARLDKLIQASYTRFLVVTSVDTRRTAHRAEERALLHSAEQREDMLRLETAFINMVADGDSRSQSAQIWTSSKVTDDDLNFLARQAHRIANAFDPRSFAGGINDEPPSDHHAQEYPLPPATWGFDFDTLFNWGLTEACHASSLLVVRSDSRTLPIQRSAKALLFLSDHLRELHFEDLAAPLFQCAITVYSALQTGFPCRQYRRCLAFALSYCSKSGDPSERISYSQKALDMYEDICAQSSDPYDFECLAFALRAYSWNLMASGFLDESLDISRQQLMLQREYSTMTEEWSYWREQPVVTWPSSGEADIVLSSQRQSSLPTPLAVNLSWSLWNVANSLASVGRYAEARIAGIDAIECLTAFVQADPCNAQVHGWKADPWRGDLAAWVSVDRGPRFRVSKLASAEGRGTARIENTESTSPSAVASA</sequence>